<gene>
    <name evidence="2" type="ORF">AVEN_187701_1</name>
</gene>
<proteinExistence type="predicted"/>
<keyword evidence="3" id="KW-1185">Reference proteome</keyword>
<reference evidence="2 3" key="1">
    <citation type="journal article" date="2019" name="Sci. Rep.">
        <title>Orb-weaving spider Araneus ventricosus genome elucidates the spidroin gene catalogue.</title>
        <authorList>
            <person name="Kono N."/>
            <person name="Nakamura H."/>
            <person name="Ohtoshi R."/>
            <person name="Moran D.A.P."/>
            <person name="Shinohara A."/>
            <person name="Yoshida Y."/>
            <person name="Fujiwara M."/>
            <person name="Mori M."/>
            <person name="Tomita M."/>
            <person name="Arakawa K."/>
        </authorList>
    </citation>
    <scope>NUCLEOTIDE SEQUENCE [LARGE SCALE GENOMIC DNA]</scope>
</reference>
<accession>A0A4Y2C3L8</accession>
<evidence type="ECO:0000313" key="3">
    <source>
        <dbReference type="Proteomes" id="UP000499080"/>
    </source>
</evidence>
<comment type="caution">
    <text evidence="2">The sequence shown here is derived from an EMBL/GenBank/DDBJ whole genome shotgun (WGS) entry which is preliminary data.</text>
</comment>
<feature type="compositionally biased region" description="Polar residues" evidence="1">
    <location>
        <begin position="64"/>
        <end position="74"/>
    </location>
</feature>
<evidence type="ECO:0000256" key="1">
    <source>
        <dbReference type="SAM" id="MobiDB-lite"/>
    </source>
</evidence>
<sequence>MQSCEIQLVGAFVSRVFTKKRNRRVHRSVCGSARTWRRPALLLGTEGWDEDRLRLPLVPWEPTENPSQDPTAKATQKENKSQNTDVNKLKKQNLQIKKQVILKGCGRTRTQNTSN</sequence>
<name>A0A4Y2C3L8_ARAVE</name>
<protein>
    <submittedName>
        <fullName evidence="2">Uncharacterized protein</fullName>
    </submittedName>
</protein>
<evidence type="ECO:0000313" key="2">
    <source>
        <dbReference type="EMBL" id="GBL98355.1"/>
    </source>
</evidence>
<feature type="region of interest" description="Disordered" evidence="1">
    <location>
        <begin position="59"/>
        <end position="91"/>
    </location>
</feature>
<organism evidence="2 3">
    <name type="scientific">Araneus ventricosus</name>
    <name type="common">Orbweaver spider</name>
    <name type="synonym">Epeira ventricosa</name>
    <dbReference type="NCBI Taxonomy" id="182803"/>
    <lineage>
        <taxon>Eukaryota</taxon>
        <taxon>Metazoa</taxon>
        <taxon>Ecdysozoa</taxon>
        <taxon>Arthropoda</taxon>
        <taxon>Chelicerata</taxon>
        <taxon>Arachnida</taxon>
        <taxon>Araneae</taxon>
        <taxon>Araneomorphae</taxon>
        <taxon>Entelegynae</taxon>
        <taxon>Araneoidea</taxon>
        <taxon>Araneidae</taxon>
        <taxon>Araneus</taxon>
    </lineage>
</organism>
<dbReference type="AlphaFoldDB" id="A0A4Y2C3L8"/>
<dbReference type="EMBL" id="BGPR01000139">
    <property type="protein sequence ID" value="GBL98355.1"/>
    <property type="molecule type" value="Genomic_DNA"/>
</dbReference>
<dbReference type="Proteomes" id="UP000499080">
    <property type="component" value="Unassembled WGS sequence"/>
</dbReference>
<dbReference type="OrthoDB" id="10493996at2759"/>